<feature type="compositionally biased region" description="Pro residues" evidence="1">
    <location>
        <begin position="1"/>
        <end position="11"/>
    </location>
</feature>
<accession>A0AAQ3T5H0</accession>
<proteinExistence type="predicted"/>
<feature type="region of interest" description="Disordered" evidence="1">
    <location>
        <begin position="60"/>
        <end position="101"/>
    </location>
</feature>
<dbReference type="Proteomes" id="UP001341281">
    <property type="component" value="Chromosome 03"/>
</dbReference>
<dbReference type="EMBL" id="CP144747">
    <property type="protein sequence ID" value="WVZ66840.1"/>
    <property type="molecule type" value="Genomic_DNA"/>
</dbReference>
<sequence length="338" mass="36881">RNFSAPSPPHPARTSFLPSPLFPLRSPPVHPPPCLHRPWPPPPLPLTVVPRLLVRLCRRGTPTRCDPSPPSAASPSQSRRHASGAVAFPPASGTASPHRHRLGRRRLLLLRLASSGAAASATGPADRRLHVPRPDRRPPSHGSLLGPPVERRDRSRASFGDDQPRRAANAAAPALRHRVHELERPPCPPRTLFDPDPRLGRRLLLGRHRVGRRLFLLHLLRQLQLRHAGGPCRTPARAMHHRHAFLPRASVLSCAGCSSAAIDVLLAEYLQLRESKNFAQPRSGGGCCIKRFALIQWTTETSCTTNASCTHHPGGGFVFNASALNTLKQATCCTGISR</sequence>
<gene>
    <name evidence="2" type="ORF">U9M48_016006</name>
</gene>
<feature type="region of interest" description="Disordered" evidence="1">
    <location>
        <begin position="116"/>
        <end position="177"/>
    </location>
</feature>
<evidence type="ECO:0000256" key="1">
    <source>
        <dbReference type="SAM" id="MobiDB-lite"/>
    </source>
</evidence>
<dbReference type="AlphaFoldDB" id="A0AAQ3T5H0"/>
<organism evidence="2 3">
    <name type="scientific">Paspalum notatum var. saurae</name>
    <dbReference type="NCBI Taxonomy" id="547442"/>
    <lineage>
        <taxon>Eukaryota</taxon>
        <taxon>Viridiplantae</taxon>
        <taxon>Streptophyta</taxon>
        <taxon>Embryophyta</taxon>
        <taxon>Tracheophyta</taxon>
        <taxon>Spermatophyta</taxon>
        <taxon>Magnoliopsida</taxon>
        <taxon>Liliopsida</taxon>
        <taxon>Poales</taxon>
        <taxon>Poaceae</taxon>
        <taxon>PACMAD clade</taxon>
        <taxon>Panicoideae</taxon>
        <taxon>Andropogonodae</taxon>
        <taxon>Paspaleae</taxon>
        <taxon>Paspalinae</taxon>
        <taxon>Paspalum</taxon>
    </lineage>
</organism>
<feature type="region of interest" description="Disordered" evidence="1">
    <location>
        <begin position="1"/>
        <end position="33"/>
    </location>
</feature>
<name>A0AAQ3T5H0_PASNO</name>
<protein>
    <submittedName>
        <fullName evidence="2">Uncharacterized protein</fullName>
    </submittedName>
</protein>
<feature type="non-terminal residue" evidence="2">
    <location>
        <position position="1"/>
    </location>
</feature>
<keyword evidence="3" id="KW-1185">Reference proteome</keyword>
<evidence type="ECO:0000313" key="3">
    <source>
        <dbReference type="Proteomes" id="UP001341281"/>
    </source>
</evidence>
<evidence type="ECO:0000313" key="2">
    <source>
        <dbReference type="EMBL" id="WVZ66840.1"/>
    </source>
</evidence>
<feature type="compositionally biased region" description="Basic and acidic residues" evidence="1">
    <location>
        <begin position="125"/>
        <end position="138"/>
    </location>
</feature>
<feature type="compositionally biased region" description="Low complexity" evidence="1">
    <location>
        <begin position="15"/>
        <end position="24"/>
    </location>
</feature>
<reference evidence="2 3" key="1">
    <citation type="submission" date="2024-02" db="EMBL/GenBank/DDBJ databases">
        <title>High-quality chromosome-scale genome assembly of Pensacola bahiagrass (Paspalum notatum Flugge var. saurae).</title>
        <authorList>
            <person name="Vega J.M."/>
            <person name="Podio M."/>
            <person name="Orjuela J."/>
            <person name="Siena L.A."/>
            <person name="Pessino S.C."/>
            <person name="Combes M.C."/>
            <person name="Mariac C."/>
            <person name="Albertini E."/>
            <person name="Pupilli F."/>
            <person name="Ortiz J.P.A."/>
            <person name="Leblanc O."/>
        </authorList>
    </citation>
    <scope>NUCLEOTIDE SEQUENCE [LARGE SCALE GENOMIC DNA]</scope>
    <source>
        <strain evidence="2">R1</strain>
        <tissue evidence="2">Leaf</tissue>
    </source>
</reference>